<organism evidence="1 2">
    <name type="scientific">Melia azedarach</name>
    <name type="common">Chinaberry tree</name>
    <dbReference type="NCBI Taxonomy" id="155640"/>
    <lineage>
        <taxon>Eukaryota</taxon>
        <taxon>Viridiplantae</taxon>
        <taxon>Streptophyta</taxon>
        <taxon>Embryophyta</taxon>
        <taxon>Tracheophyta</taxon>
        <taxon>Spermatophyta</taxon>
        <taxon>Magnoliopsida</taxon>
        <taxon>eudicotyledons</taxon>
        <taxon>Gunneridae</taxon>
        <taxon>Pentapetalae</taxon>
        <taxon>rosids</taxon>
        <taxon>malvids</taxon>
        <taxon>Sapindales</taxon>
        <taxon>Meliaceae</taxon>
        <taxon>Melia</taxon>
    </lineage>
</organism>
<keyword evidence="2" id="KW-1185">Reference proteome</keyword>
<evidence type="ECO:0000313" key="1">
    <source>
        <dbReference type="EMBL" id="KAJ4711711.1"/>
    </source>
</evidence>
<evidence type="ECO:0000313" key="2">
    <source>
        <dbReference type="Proteomes" id="UP001164539"/>
    </source>
</evidence>
<reference evidence="1 2" key="1">
    <citation type="journal article" date="2023" name="Science">
        <title>Complex scaffold remodeling in plant triterpene biosynthesis.</title>
        <authorList>
            <person name="De La Pena R."/>
            <person name="Hodgson H."/>
            <person name="Liu J.C."/>
            <person name="Stephenson M.J."/>
            <person name="Martin A.C."/>
            <person name="Owen C."/>
            <person name="Harkess A."/>
            <person name="Leebens-Mack J."/>
            <person name="Jimenez L.E."/>
            <person name="Osbourn A."/>
            <person name="Sattely E.S."/>
        </authorList>
    </citation>
    <scope>NUCLEOTIDE SEQUENCE [LARGE SCALE GENOMIC DNA]</scope>
    <source>
        <strain evidence="2">cv. JPN11</strain>
        <tissue evidence="1">Leaf</tissue>
    </source>
</reference>
<name>A0ACC1XJK1_MELAZ</name>
<proteinExistence type="predicted"/>
<gene>
    <name evidence="1" type="ORF">OWV82_017688</name>
</gene>
<dbReference type="Proteomes" id="UP001164539">
    <property type="component" value="Chromosome 9"/>
</dbReference>
<accession>A0ACC1XJK1</accession>
<dbReference type="EMBL" id="CM051402">
    <property type="protein sequence ID" value="KAJ4711711.1"/>
    <property type="molecule type" value="Genomic_DNA"/>
</dbReference>
<sequence length="112" mass="11951">MMMMMEVEGLGDMLMKVAVFAVVQALVYVILSKSSNIFSKNKKLRTNNSFKPARSVSIRRILAVLQDLPPGGETSPSSNSKDLQSPTGDDSVTGSSGSGSASDSVSDQRYCL</sequence>
<comment type="caution">
    <text evidence="1">The sequence shown here is derived from an EMBL/GenBank/DDBJ whole genome shotgun (WGS) entry which is preliminary data.</text>
</comment>
<protein>
    <submittedName>
        <fullName evidence="1">Transcription termination factor like</fullName>
    </submittedName>
</protein>